<dbReference type="Gene3D" id="3.30.470.10">
    <property type="match status" value="1"/>
</dbReference>
<evidence type="ECO:0000256" key="2">
    <source>
        <dbReference type="ARBA" id="ARBA00004824"/>
    </source>
</evidence>
<comment type="similarity">
    <text evidence="5 11">Belongs to the class-IV pyridoxal-phosphate-dependent aminotransferase family.</text>
</comment>
<dbReference type="InterPro" id="IPR036038">
    <property type="entry name" value="Aminotransferase-like"/>
</dbReference>
<evidence type="ECO:0000313" key="14">
    <source>
        <dbReference type="Proteomes" id="UP000475117"/>
    </source>
</evidence>
<gene>
    <name evidence="13" type="ORF">G3M56_010735</name>
</gene>
<keyword evidence="7 12" id="KW-0663">Pyridoxal phosphate</keyword>
<evidence type="ECO:0000313" key="13">
    <source>
        <dbReference type="EMBL" id="QQL44357.1"/>
    </source>
</evidence>
<dbReference type="Proteomes" id="UP000475117">
    <property type="component" value="Chromosome"/>
</dbReference>
<dbReference type="InterPro" id="IPR050571">
    <property type="entry name" value="Class-IV_PLP-Dep_Aminotrnsfr"/>
</dbReference>
<evidence type="ECO:0000256" key="11">
    <source>
        <dbReference type="RuleBase" id="RU004106"/>
    </source>
</evidence>
<reference evidence="13 14" key="1">
    <citation type="submission" date="2020-12" db="EMBL/GenBank/DDBJ databases">
        <title>Sulforoseuscoccus oceanibium gen. nov., sp. nov., a representative of the phylum Verrucomicrobia with special cytoplasmic membrane, and proposal of Sulforoseuscoccusaceae fam. nov.</title>
        <authorList>
            <person name="Xi F."/>
        </authorList>
    </citation>
    <scope>NUCLEOTIDE SEQUENCE [LARGE SCALE GENOMIC DNA]</scope>
    <source>
        <strain evidence="13 14">T37</strain>
    </source>
</reference>
<keyword evidence="14" id="KW-1185">Reference proteome</keyword>
<comment type="pathway">
    <text evidence="4">Amino-acid biosynthesis; L-leucine biosynthesis; L-leucine from 3-methyl-2-oxobutanoate: step 4/4.</text>
</comment>
<dbReference type="GO" id="GO:0046394">
    <property type="term" value="P:carboxylic acid biosynthetic process"/>
    <property type="evidence" value="ECO:0007669"/>
    <property type="project" value="UniProtKB-ARBA"/>
</dbReference>
<dbReference type="InterPro" id="IPR043131">
    <property type="entry name" value="BCAT-like_N"/>
</dbReference>
<dbReference type="PROSITE" id="PS00770">
    <property type="entry name" value="AA_TRANSFER_CLASS_4"/>
    <property type="match status" value="1"/>
</dbReference>
<evidence type="ECO:0000256" key="9">
    <source>
        <dbReference type="ARBA" id="ARBA00048798"/>
    </source>
</evidence>
<dbReference type="EC" id="2.6.1.42" evidence="6"/>
<dbReference type="PANTHER" id="PTHR42743:SF11">
    <property type="entry name" value="AMINODEOXYCHORISMATE LYASE"/>
    <property type="match status" value="1"/>
</dbReference>
<dbReference type="EMBL" id="CP066776">
    <property type="protein sequence ID" value="QQL44357.1"/>
    <property type="molecule type" value="Genomic_DNA"/>
</dbReference>
<dbReference type="RefSeq" id="WP_164362102.1">
    <property type="nucleotide sequence ID" value="NZ_CP066776.1"/>
</dbReference>
<dbReference type="Pfam" id="PF01063">
    <property type="entry name" value="Aminotran_4"/>
    <property type="match status" value="1"/>
</dbReference>
<dbReference type="Gene3D" id="3.20.10.10">
    <property type="entry name" value="D-amino Acid Aminotransferase, subunit A, domain 2"/>
    <property type="match status" value="1"/>
</dbReference>
<dbReference type="SUPFAM" id="SSF56752">
    <property type="entry name" value="D-aminoacid aminotransferase-like PLP-dependent enzymes"/>
    <property type="match status" value="1"/>
</dbReference>
<dbReference type="InterPro" id="IPR001544">
    <property type="entry name" value="Aminotrans_IV"/>
</dbReference>
<evidence type="ECO:0000256" key="3">
    <source>
        <dbReference type="ARBA" id="ARBA00004931"/>
    </source>
</evidence>
<organism evidence="13 14">
    <name type="scientific">Sulfuriroseicoccus oceanibius</name>
    <dbReference type="NCBI Taxonomy" id="2707525"/>
    <lineage>
        <taxon>Bacteria</taxon>
        <taxon>Pseudomonadati</taxon>
        <taxon>Verrucomicrobiota</taxon>
        <taxon>Verrucomicrobiia</taxon>
        <taxon>Verrucomicrobiales</taxon>
        <taxon>Verrucomicrobiaceae</taxon>
        <taxon>Sulfuriroseicoccus</taxon>
    </lineage>
</organism>
<comment type="pathway">
    <text evidence="2">Amino-acid biosynthesis; L-isoleucine biosynthesis; L-isoleucine from 2-oxobutanoate: step 4/4.</text>
</comment>
<name>A0A6B3L1N7_9BACT</name>
<sequence length="269" mass="28150">MADFVIVDGEAVPRSAPAIAASAPGLTTGMGVFTTMLAVDGRLHHAVRHYERLASNAVALGLDVPPASTLTRWCRLVLERNGLVTGRARVRISVYESASVPVVTVAAESTPEPAAAAKVALMGHVLNESSALAGVKCTSYAQNLLALREARAEGFDETLFFNHRGELAEGATSNVFVVGSDGAVATPELASGCLPGVMREVVIDRLRDAGLACDERVITREDVLSAPAVFLTSSLRGVQPVSVLGERALDPALVEPVVQAVAAWRCDAK</sequence>
<evidence type="ECO:0000256" key="5">
    <source>
        <dbReference type="ARBA" id="ARBA00009320"/>
    </source>
</evidence>
<evidence type="ECO:0000256" key="1">
    <source>
        <dbReference type="ARBA" id="ARBA00001933"/>
    </source>
</evidence>
<protein>
    <recommendedName>
        <fullName evidence="6">branched-chain-amino-acid transaminase</fullName>
        <ecNumber evidence="6">2.6.1.42</ecNumber>
    </recommendedName>
</protein>
<evidence type="ECO:0000256" key="8">
    <source>
        <dbReference type="ARBA" id="ARBA00048212"/>
    </source>
</evidence>
<comment type="catalytic activity">
    <reaction evidence="9">
        <text>L-isoleucine + 2-oxoglutarate = (S)-3-methyl-2-oxopentanoate + L-glutamate</text>
        <dbReference type="Rhea" id="RHEA:24801"/>
        <dbReference type="ChEBI" id="CHEBI:16810"/>
        <dbReference type="ChEBI" id="CHEBI:29985"/>
        <dbReference type="ChEBI" id="CHEBI:35146"/>
        <dbReference type="ChEBI" id="CHEBI:58045"/>
        <dbReference type="EC" id="2.6.1.42"/>
    </reaction>
</comment>
<proteinExistence type="inferred from homology"/>
<comment type="cofactor">
    <cofactor evidence="1 12">
        <name>pyridoxal 5'-phosphate</name>
        <dbReference type="ChEBI" id="CHEBI:597326"/>
    </cofactor>
</comment>
<keyword evidence="13" id="KW-0808">Transferase</keyword>
<comment type="catalytic activity">
    <reaction evidence="8">
        <text>L-valine + 2-oxoglutarate = 3-methyl-2-oxobutanoate + L-glutamate</text>
        <dbReference type="Rhea" id="RHEA:24813"/>
        <dbReference type="ChEBI" id="CHEBI:11851"/>
        <dbReference type="ChEBI" id="CHEBI:16810"/>
        <dbReference type="ChEBI" id="CHEBI:29985"/>
        <dbReference type="ChEBI" id="CHEBI:57762"/>
        <dbReference type="EC" id="2.6.1.42"/>
    </reaction>
</comment>
<comment type="pathway">
    <text evidence="3">Amino-acid biosynthesis; L-valine biosynthesis; L-valine from pyruvate: step 4/4.</text>
</comment>
<dbReference type="PANTHER" id="PTHR42743">
    <property type="entry name" value="AMINO-ACID AMINOTRANSFERASE"/>
    <property type="match status" value="1"/>
</dbReference>
<evidence type="ECO:0000256" key="7">
    <source>
        <dbReference type="ARBA" id="ARBA00022898"/>
    </source>
</evidence>
<accession>A0A6B3L1N7</accession>
<dbReference type="GO" id="GO:0004084">
    <property type="term" value="F:branched-chain-amino-acid transaminase activity"/>
    <property type="evidence" value="ECO:0007669"/>
    <property type="project" value="UniProtKB-EC"/>
</dbReference>
<comment type="catalytic activity">
    <reaction evidence="10">
        <text>L-leucine + 2-oxoglutarate = 4-methyl-2-oxopentanoate + L-glutamate</text>
        <dbReference type="Rhea" id="RHEA:18321"/>
        <dbReference type="ChEBI" id="CHEBI:16810"/>
        <dbReference type="ChEBI" id="CHEBI:17865"/>
        <dbReference type="ChEBI" id="CHEBI:29985"/>
        <dbReference type="ChEBI" id="CHEBI:57427"/>
        <dbReference type="EC" id="2.6.1.42"/>
    </reaction>
</comment>
<dbReference type="InterPro" id="IPR018300">
    <property type="entry name" value="Aminotrans_IV_CS"/>
</dbReference>
<keyword evidence="13" id="KW-0032">Aminotransferase</keyword>
<evidence type="ECO:0000256" key="4">
    <source>
        <dbReference type="ARBA" id="ARBA00005072"/>
    </source>
</evidence>
<evidence type="ECO:0000256" key="6">
    <source>
        <dbReference type="ARBA" id="ARBA00013053"/>
    </source>
</evidence>
<dbReference type="AlphaFoldDB" id="A0A6B3L1N7"/>
<evidence type="ECO:0000256" key="12">
    <source>
        <dbReference type="RuleBase" id="RU004516"/>
    </source>
</evidence>
<evidence type="ECO:0000256" key="10">
    <source>
        <dbReference type="ARBA" id="ARBA00049229"/>
    </source>
</evidence>
<dbReference type="InterPro" id="IPR043132">
    <property type="entry name" value="BCAT-like_C"/>
</dbReference>
<dbReference type="KEGG" id="soa:G3M56_010735"/>